<dbReference type="Proteomes" id="UP001082899">
    <property type="component" value="Unassembled WGS sequence"/>
</dbReference>
<feature type="chain" id="PRO_5047530357" evidence="1">
    <location>
        <begin position="22"/>
        <end position="184"/>
    </location>
</feature>
<keyword evidence="3" id="KW-1185">Reference proteome</keyword>
<dbReference type="Pfam" id="PF02635">
    <property type="entry name" value="DsrE"/>
    <property type="match status" value="1"/>
</dbReference>
<dbReference type="SUPFAM" id="SSF75169">
    <property type="entry name" value="DsrEFH-like"/>
    <property type="match status" value="1"/>
</dbReference>
<evidence type="ECO:0000313" key="2">
    <source>
        <dbReference type="EMBL" id="MCY0388431.1"/>
    </source>
</evidence>
<keyword evidence="1" id="KW-0732">Signal</keyword>
<dbReference type="EMBL" id="JAPMXC010000004">
    <property type="protein sequence ID" value="MCY0388431.1"/>
    <property type="molecule type" value="Genomic_DNA"/>
</dbReference>
<sequence>MNKRTMFLAAALSLSALTCHAQSSTEGFWTTPTIAGYGKMHALPKAAYQPQAEKQYKIVFALTQGAKTPSAVNPGLDHVARTVNLYVASGVPIDHLKFVAVAYGAATPLALNDTQYRAKFGVANPNLPLIAALKAHGIDVSVCGQAVAEHHFKYDWLDKQVTLALSGLTTVTTLESGGYVLMPL</sequence>
<evidence type="ECO:0000256" key="1">
    <source>
        <dbReference type="SAM" id="SignalP"/>
    </source>
</evidence>
<feature type="signal peptide" evidence="1">
    <location>
        <begin position="1"/>
        <end position="21"/>
    </location>
</feature>
<gene>
    <name evidence="2" type="ORF">OVY01_14570</name>
</gene>
<name>A0ABT3ZPG3_9BURK</name>
<dbReference type="PANTHER" id="PTHR37691">
    <property type="entry name" value="BLR3518 PROTEIN"/>
    <property type="match status" value="1"/>
</dbReference>
<dbReference type="RefSeq" id="WP_267848324.1">
    <property type="nucleotide sequence ID" value="NZ_JAPMXC010000004.1"/>
</dbReference>
<protein>
    <submittedName>
        <fullName evidence="2">DsrE family protein</fullName>
    </submittedName>
</protein>
<dbReference type="PANTHER" id="PTHR37691:SF1">
    <property type="entry name" value="BLR3518 PROTEIN"/>
    <property type="match status" value="1"/>
</dbReference>
<dbReference type="InterPro" id="IPR027396">
    <property type="entry name" value="DsrEFH-like"/>
</dbReference>
<evidence type="ECO:0000313" key="3">
    <source>
        <dbReference type="Proteomes" id="UP001082899"/>
    </source>
</evidence>
<dbReference type="InterPro" id="IPR003787">
    <property type="entry name" value="Sulphur_relay_DsrE/F-like"/>
</dbReference>
<comment type="caution">
    <text evidence="2">The sequence shown here is derived from an EMBL/GenBank/DDBJ whole genome shotgun (WGS) entry which is preliminary data.</text>
</comment>
<accession>A0ABT3ZPG3</accession>
<dbReference type="Gene3D" id="3.40.1260.10">
    <property type="entry name" value="DsrEFH-like"/>
    <property type="match status" value="1"/>
</dbReference>
<reference evidence="2" key="1">
    <citation type="submission" date="2022-11" db="EMBL/GenBank/DDBJ databases">
        <title>Robbsia betulipollinis sp. nov., isolated from pollen of birch (Betula pendula).</title>
        <authorList>
            <person name="Shi H."/>
            <person name="Ambika Manirajan B."/>
            <person name="Ratering S."/>
            <person name="Geissler-Plaum R."/>
            <person name="Schnell S."/>
        </authorList>
    </citation>
    <scope>NUCLEOTIDE SEQUENCE</scope>
    <source>
        <strain evidence="2">Bb-Pol-6</strain>
    </source>
</reference>
<organism evidence="2 3">
    <name type="scientific">Robbsia betulipollinis</name>
    <dbReference type="NCBI Taxonomy" id="2981849"/>
    <lineage>
        <taxon>Bacteria</taxon>
        <taxon>Pseudomonadati</taxon>
        <taxon>Pseudomonadota</taxon>
        <taxon>Betaproteobacteria</taxon>
        <taxon>Burkholderiales</taxon>
        <taxon>Burkholderiaceae</taxon>
        <taxon>Robbsia</taxon>
    </lineage>
</organism>
<proteinExistence type="predicted"/>